<dbReference type="Pfam" id="PF05433">
    <property type="entry name" value="Rick_17kDa_Anti"/>
    <property type="match status" value="1"/>
</dbReference>
<dbReference type="Proteomes" id="UP000186736">
    <property type="component" value="Unassembled WGS sequence"/>
</dbReference>
<feature type="domain" description="Glycine zipper 2TM" evidence="4">
    <location>
        <begin position="72"/>
        <end position="113"/>
    </location>
</feature>
<dbReference type="RefSeq" id="WP_075806546.1">
    <property type="nucleotide sequence ID" value="NZ_MKZO01000075.1"/>
</dbReference>
<evidence type="ECO:0000256" key="1">
    <source>
        <dbReference type="ARBA" id="ARBA00004370"/>
    </source>
</evidence>
<accession>A0A1Q9QV32</accession>
<evidence type="ECO:0000313" key="5">
    <source>
        <dbReference type="EMBL" id="OLS59011.1"/>
    </source>
</evidence>
<dbReference type="AlphaFoldDB" id="A0A1Q9QV32"/>
<evidence type="ECO:0000313" key="6">
    <source>
        <dbReference type="Proteomes" id="UP000186736"/>
    </source>
</evidence>
<dbReference type="GO" id="GO:0019867">
    <property type="term" value="C:outer membrane"/>
    <property type="evidence" value="ECO:0007669"/>
    <property type="project" value="InterPro"/>
</dbReference>
<keyword evidence="3" id="KW-0732">Signal</keyword>
<comment type="subcellular location">
    <subcellularLocation>
        <location evidence="1">Membrane</location>
    </subcellularLocation>
</comment>
<dbReference type="InterPro" id="IPR051407">
    <property type="entry name" value="Bact_OM_lipoprot/Surf_antigen"/>
</dbReference>
<name>A0A1Q9QV32_PSEPU</name>
<dbReference type="OrthoDB" id="9132795at2"/>
<reference evidence="5 6" key="1">
    <citation type="submission" date="2016-10" db="EMBL/GenBank/DDBJ databases">
        <title>Genome Sequence of Pseudomonas putida GM4FR.</title>
        <authorList>
            <person name="Poehlein A."/>
            <person name="Wemheuer F."/>
            <person name="Hollensteiner J."/>
            <person name="Wemheuer B."/>
        </authorList>
    </citation>
    <scope>NUCLEOTIDE SEQUENCE [LARGE SCALE GENOMIC DNA]</scope>
    <source>
        <strain evidence="5 6">GM4FR</strain>
    </source>
</reference>
<feature type="chain" id="PRO_5013136304" description="Glycine zipper 2TM domain-containing protein" evidence="3">
    <location>
        <begin position="24"/>
        <end position="182"/>
    </location>
</feature>
<sequence length="182" mass="18725">MNKSMLVGAVLGAVGVTAGGAVATYSLVNNGPEYAQVTGVQPVKTTVKTPREVCKDVTVTRQKPVQDQHQIAGTVVGALAGGLLGNQIGGGTGKKIATVAGAVGGGYAGNKVQEHMQNSDTYTTTQTRCNTVNDVSEKVVGYDVKYTIGDKAGQVRMDRDPGSQIPLDKQGNLVLGQAQPAQ</sequence>
<dbReference type="NCBIfam" id="NF008437">
    <property type="entry name" value="PRK11280.1"/>
    <property type="match status" value="1"/>
</dbReference>
<comment type="caution">
    <text evidence="5">The sequence shown here is derived from an EMBL/GenBank/DDBJ whole genome shotgun (WGS) entry which is preliminary data.</text>
</comment>
<keyword evidence="2" id="KW-0472">Membrane</keyword>
<dbReference type="PANTHER" id="PTHR35603:SF2">
    <property type="entry name" value="OUTER MEMBRANE LIPOPROTEIN"/>
    <property type="match status" value="1"/>
</dbReference>
<gene>
    <name evidence="5" type="ORF">PSEMO_59720</name>
</gene>
<dbReference type="PANTHER" id="PTHR35603">
    <property type="match status" value="1"/>
</dbReference>
<evidence type="ECO:0000256" key="2">
    <source>
        <dbReference type="ARBA" id="ARBA00023136"/>
    </source>
</evidence>
<organism evidence="5 6">
    <name type="scientific">Pseudomonas putida</name>
    <name type="common">Arthrobacter siderocapsulatus</name>
    <dbReference type="NCBI Taxonomy" id="303"/>
    <lineage>
        <taxon>Bacteria</taxon>
        <taxon>Pseudomonadati</taxon>
        <taxon>Pseudomonadota</taxon>
        <taxon>Gammaproteobacteria</taxon>
        <taxon>Pseudomonadales</taxon>
        <taxon>Pseudomonadaceae</taxon>
        <taxon>Pseudomonas</taxon>
    </lineage>
</organism>
<evidence type="ECO:0000256" key="3">
    <source>
        <dbReference type="SAM" id="SignalP"/>
    </source>
</evidence>
<protein>
    <recommendedName>
        <fullName evidence="4">Glycine zipper 2TM domain-containing protein</fullName>
    </recommendedName>
</protein>
<dbReference type="EMBL" id="MKZO01000075">
    <property type="protein sequence ID" value="OLS59011.1"/>
    <property type="molecule type" value="Genomic_DNA"/>
</dbReference>
<feature type="signal peptide" evidence="3">
    <location>
        <begin position="1"/>
        <end position="23"/>
    </location>
</feature>
<dbReference type="InterPro" id="IPR008816">
    <property type="entry name" value="Gly_zipper_2TM_dom"/>
</dbReference>
<evidence type="ECO:0000259" key="4">
    <source>
        <dbReference type="Pfam" id="PF05433"/>
    </source>
</evidence>
<proteinExistence type="predicted"/>